<proteinExistence type="predicted"/>
<organism evidence="1 2">
    <name type="scientific">Scutellospora calospora</name>
    <dbReference type="NCBI Taxonomy" id="85575"/>
    <lineage>
        <taxon>Eukaryota</taxon>
        <taxon>Fungi</taxon>
        <taxon>Fungi incertae sedis</taxon>
        <taxon>Mucoromycota</taxon>
        <taxon>Glomeromycotina</taxon>
        <taxon>Glomeromycetes</taxon>
        <taxon>Diversisporales</taxon>
        <taxon>Gigasporaceae</taxon>
        <taxon>Scutellospora</taxon>
    </lineage>
</organism>
<reference evidence="1" key="1">
    <citation type="submission" date="2021-06" db="EMBL/GenBank/DDBJ databases">
        <authorList>
            <person name="Kallberg Y."/>
            <person name="Tangrot J."/>
            <person name="Rosling A."/>
        </authorList>
    </citation>
    <scope>NUCLEOTIDE SEQUENCE</scope>
    <source>
        <strain evidence="1">AU212A</strain>
    </source>
</reference>
<gene>
    <name evidence="1" type="ORF">SCALOS_LOCUS3292</name>
</gene>
<evidence type="ECO:0000313" key="1">
    <source>
        <dbReference type="EMBL" id="CAG8502222.1"/>
    </source>
</evidence>
<protein>
    <submittedName>
        <fullName evidence="1">10040_t:CDS:1</fullName>
    </submittedName>
</protein>
<name>A0ACA9KZI7_9GLOM</name>
<keyword evidence="2" id="KW-1185">Reference proteome</keyword>
<evidence type="ECO:0000313" key="2">
    <source>
        <dbReference type="Proteomes" id="UP000789860"/>
    </source>
</evidence>
<feature type="non-terminal residue" evidence="1">
    <location>
        <position position="1"/>
    </location>
</feature>
<accession>A0ACA9KZI7</accession>
<sequence length="87" mass="10145">TSNNFVKQELEVNKISIETTNIDKSSSLELIEIEMTPDETQPKAKAKAITKNVIKKLEEQTRLELEDIYIYKSRNKKANIYENKNEK</sequence>
<feature type="non-terminal residue" evidence="1">
    <location>
        <position position="87"/>
    </location>
</feature>
<dbReference type="EMBL" id="CAJVPM010003508">
    <property type="protein sequence ID" value="CAG8502222.1"/>
    <property type="molecule type" value="Genomic_DNA"/>
</dbReference>
<dbReference type="Proteomes" id="UP000789860">
    <property type="component" value="Unassembled WGS sequence"/>
</dbReference>
<comment type="caution">
    <text evidence="1">The sequence shown here is derived from an EMBL/GenBank/DDBJ whole genome shotgun (WGS) entry which is preliminary data.</text>
</comment>